<organism evidence="1 2">
    <name type="scientific">Carboxylicivirga mesophila</name>
    <dbReference type="NCBI Taxonomy" id="1166478"/>
    <lineage>
        <taxon>Bacteria</taxon>
        <taxon>Pseudomonadati</taxon>
        <taxon>Bacteroidota</taxon>
        <taxon>Bacteroidia</taxon>
        <taxon>Marinilabiliales</taxon>
        <taxon>Marinilabiliaceae</taxon>
        <taxon>Carboxylicivirga</taxon>
    </lineage>
</organism>
<evidence type="ECO:0008006" key="3">
    <source>
        <dbReference type="Google" id="ProtNLM"/>
    </source>
</evidence>
<evidence type="ECO:0000313" key="2">
    <source>
        <dbReference type="Proteomes" id="UP000721861"/>
    </source>
</evidence>
<gene>
    <name evidence="1" type="ORF">KEM09_11490</name>
</gene>
<evidence type="ECO:0000313" key="1">
    <source>
        <dbReference type="EMBL" id="MBS2212033.1"/>
    </source>
</evidence>
<sequence>MKSQLLGLEYSFLRLLLAGLFTIIALSAANGQVVSDSPLSKTVVYADAGVHFGAQVSANIEFQMANGEKVTWYGRGGVGFAGVIMATGGPGVLGGVSMLTGRQNKHFELNGGAFVGKDVERDEMFVLPLVDVGYRYQKPEGGFVFKAKIGILGVGIGLGYAF</sequence>
<name>A0ABS5KC10_9BACT</name>
<reference evidence="1 2" key="1">
    <citation type="journal article" date="2014" name="Int. J. Syst. Evol. Microbiol.">
        <title>Carboxylicivirga gen. nov. in the family Marinilabiliaceae with two novel species, Carboxylicivirga mesophila sp. nov. and Carboxylicivirga taeanensis sp. nov., and reclassification of Cytophaga fermentans as Saccharicrinis fermentans gen. nov., comb. nov.</title>
        <authorList>
            <person name="Yang S.H."/>
            <person name="Seo H.S."/>
            <person name="Woo J.H."/>
            <person name="Oh H.M."/>
            <person name="Jang H."/>
            <person name="Lee J.H."/>
            <person name="Kim S.J."/>
            <person name="Kwon K.K."/>
        </authorList>
    </citation>
    <scope>NUCLEOTIDE SEQUENCE [LARGE SCALE GENOMIC DNA]</scope>
    <source>
        <strain evidence="1 2">JCM 18290</strain>
    </source>
</reference>
<keyword evidence="2" id="KW-1185">Reference proteome</keyword>
<dbReference type="EMBL" id="JAGUCN010000012">
    <property type="protein sequence ID" value="MBS2212033.1"/>
    <property type="molecule type" value="Genomic_DNA"/>
</dbReference>
<comment type="caution">
    <text evidence="1">The sequence shown here is derived from an EMBL/GenBank/DDBJ whole genome shotgun (WGS) entry which is preliminary data.</text>
</comment>
<accession>A0ABS5KC10</accession>
<dbReference type="Proteomes" id="UP000721861">
    <property type="component" value="Unassembled WGS sequence"/>
</dbReference>
<proteinExistence type="predicted"/>
<dbReference type="RefSeq" id="WP_212228468.1">
    <property type="nucleotide sequence ID" value="NZ_JAGUCN010000012.1"/>
</dbReference>
<protein>
    <recommendedName>
        <fullName evidence="3">DUF3575 domain-containing protein</fullName>
    </recommendedName>
</protein>